<evidence type="ECO:0000256" key="21">
    <source>
        <dbReference type="ARBA" id="ARBA00055847"/>
    </source>
</evidence>
<keyword evidence="15" id="KW-1133">Transmembrane helix</keyword>
<keyword evidence="12" id="KW-0999">Mitochondrion inner membrane</keyword>
<comment type="similarity">
    <text evidence="4">Belongs to the peptidase S10 family.</text>
</comment>
<evidence type="ECO:0000256" key="9">
    <source>
        <dbReference type="ARBA" id="ARBA00022692"/>
    </source>
</evidence>
<comment type="similarity">
    <text evidence="3">Belongs to the AAA ATPase family. BCS1 subfamily.</text>
</comment>
<keyword evidence="7" id="KW-0121">Carboxypeptidase</keyword>
<evidence type="ECO:0000256" key="1">
    <source>
        <dbReference type="ARBA" id="ARBA00004434"/>
    </source>
</evidence>
<evidence type="ECO:0000256" key="10">
    <source>
        <dbReference type="ARBA" id="ARBA00022729"/>
    </source>
</evidence>
<evidence type="ECO:0000256" key="17">
    <source>
        <dbReference type="ARBA" id="ARBA00023136"/>
    </source>
</evidence>
<dbReference type="SMART" id="SM00382">
    <property type="entry name" value="AAA"/>
    <property type="match status" value="1"/>
</dbReference>
<dbReference type="CDD" id="cd19510">
    <property type="entry name" value="RecA-like_BCS1"/>
    <property type="match status" value="1"/>
</dbReference>
<evidence type="ECO:0000313" key="26">
    <source>
        <dbReference type="Proteomes" id="UP000887575"/>
    </source>
</evidence>
<dbReference type="InterPro" id="IPR057495">
    <property type="entry name" value="AAA_lid_BCS1"/>
</dbReference>
<evidence type="ECO:0000256" key="4">
    <source>
        <dbReference type="ARBA" id="ARBA00009431"/>
    </source>
</evidence>
<evidence type="ECO:0000256" key="22">
    <source>
        <dbReference type="ARBA" id="ARBA00070242"/>
    </source>
</evidence>
<dbReference type="GO" id="GO:0005576">
    <property type="term" value="C:extracellular region"/>
    <property type="evidence" value="ECO:0007669"/>
    <property type="project" value="UniProtKB-SubCell"/>
</dbReference>
<proteinExistence type="inferred from homology"/>
<dbReference type="GO" id="GO:0034551">
    <property type="term" value="P:mitochondrial respiratory chain complex III assembly"/>
    <property type="evidence" value="ECO:0007669"/>
    <property type="project" value="UniProtKB-ARBA"/>
</dbReference>
<dbReference type="WBParaSite" id="MBELARI_LOCUS9834">
    <property type="protein sequence ID" value="MBELARI_LOCUS9834"/>
    <property type="gene ID" value="MBELARI_LOCUS9834"/>
</dbReference>
<keyword evidence="13" id="KW-0378">Hydrolase</keyword>
<feature type="domain" description="AAA+ ATPase" evidence="25">
    <location>
        <begin position="73"/>
        <end position="208"/>
    </location>
</feature>
<name>A0AAF3FV50_9BILA</name>
<dbReference type="InterPro" id="IPR003593">
    <property type="entry name" value="AAA+_ATPase"/>
</dbReference>
<dbReference type="InterPro" id="IPR001563">
    <property type="entry name" value="Peptidase_S10"/>
</dbReference>
<dbReference type="Pfam" id="PF00450">
    <property type="entry name" value="Peptidase_S10"/>
    <property type="match status" value="1"/>
</dbReference>
<keyword evidence="6" id="KW-0964">Secreted</keyword>
<evidence type="ECO:0000256" key="24">
    <source>
        <dbReference type="RuleBase" id="RU003651"/>
    </source>
</evidence>
<dbReference type="InterPro" id="IPR003959">
    <property type="entry name" value="ATPase_AAA_core"/>
</dbReference>
<evidence type="ECO:0000256" key="11">
    <source>
        <dbReference type="ARBA" id="ARBA00022741"/>
    </source>
</evidence>
<comment type="subcellular location">
    <subcellularLocation>
        <location evidence="1">Mitochondrion inner membrane</location>
        <topology evidence="1">Single-pass membrane protein</topology>
    </subcellularLocation>
    <subcellularLocation>
        <location evidence="2">Secreted</location>
    </subcellularLocation>
</comment>
<protein>
    <recommendedName>
        <fullName evidence="5">Mitochondrial chaperone BCS1</fullName>
    </recommendedName>
    <alternativeName>
        <fullName evidence="19">BCS1-like protein</fullName>
    </alternativeName>
    <alternativeName>
        <fullName evidence="22">Retinoid-inducible serine carboxypeptidase</fullName>
    </alternativeName>
    <alternativeName>
        <fullName evidence="23">Serine carboxypeptidase 1</fullName>
    </alternativeName>
</protein>
<dbReference type="FunFam" id="3.40.50.1820:FF:000075">
    <property type="entry name" value="Carboxypeptidase"/>
    <property type="match status" value="1"/>
</dbReference>
<keyword evidence="16" id="KW-0496">Mitochondrion</keyword>
<evidence type="ECO:0000313" key="27">
    <source>
        <dbReference type="WBParaSite" id="MBELARI_LOCUS9834"/>
    </source>
</evidence>
<evidence type="ECO:0000256" key="6">
    <source>
        <dbReference type="ARBA" id="ARBA00022525"/>
    </source>
</evidence>
<dbReference type="GO" id="GO:0016887">
    <property type="term" value="F:ATP hydrolysis activity"/>
    <property type="evidence" value="ECO:0007669"/>
    <property type="project" value="InterPro"/>
</dbReference>
<dbReference type="InterPro" id="IPR003960">
    <property type="entry name" value="ATPase_AAA_CS"/>
</dbReference>
<evidence type="ECO:0000256" key="20">
    <source>
        <dbReference type="ARBA" id="ARBA00048778"/>
    </source>
</evidence>
<evidence type="ECO:0000256" key="13">
    <source>
        <dbReference type="ARBA" id="ARBA00022801"/>
    </source>
</evidence>
<accession>A0AAF3FV50</accession>
<evidence type="ECO:0000256" key="23">
    <source>
        <dbReference type="ARBA" id="ARBA00077736"/>
    </source>
</evidence>
<dbReference type="FunFam" id="3.40.50.300:FF:000768">
    <property type="entry name" value="Probable mitochondrial chaperone bcs1"/>
    <property type="match status" value="1"/>
</dbReference>
<dbReference type="InterPro" id="IPR050747">
    <property type="entry name" value="Mitochondrial_chaperone_BCS1"/>
</dbReference>
<dbReference type="Pfam" id="PF00004">
    <property type="entry name" value="AAA"/>
    <property type="match status" value="1"/>
</dbReference>
<evidence type="ECO:0000256" key="18">
    <source>
        <dbReference type="ARBA" id="ARBA00023180"/>
    </source>
</evidence>
<dbReference type="PROSITE" id="PS00674">
    <property type="entry name" value="AAA"/>
    <property type="match status" value="1"/>
</dbReference>
<evidence type="ECO:0000256" key="14">
    <source>
        <dbReference type="ARBA" id="ARBA00022840"/>
    </source>
</evidence>
<dbReference type="InterPro" id="IPR027417">
    <property type="entry name" value="P-loop_NTPase"/>
</dbReference>
<organism evidence="26 27">
    <name type="scientific">Mesorhabditis belari</name>
    <dbReference type="NCBI Taxonomy" id="2138241"/>
    <lineage>
        <taxon>Eukaryota</taxon>
        <taxon>Metazoa</taxon>
        <taxon>Ecdysozoa</taxon>
        <taxon>Nematoda</taxon>
        <taxon>Chromadorea</taxon>
        <taxon>Rhabditida</taxon>
        <taxon>Rhabditina</taxon>
        <taxon>Rhabditomorpha</taxon>
        <taxon>Rhabditoidea</taxon>
        <taxon>Rhabditidae</taxon>
        <taxon>Mesorhabditinae</taxon>
        <taxon>Mesorhabditis</taxon>
    </lineage>
</organism>
<sequence length="675" mass="76885">MVEDAATEALSKIDTGLVVYKALGPEWRRSGVPRPKRRLDSVVLKEGMTSRIVDDIEEFVASRKWYEERGVPYRRGYLFYGPPGTGKSSFITCLASHLGYSVCIMSLSDRLLDDDRLNLLLNTPPQNSIIILEDIDAAVTNREDPKNSDPIYQGMTRVTMSGLLNAIDGVGCAEERLLFMTTNHVERLDSALIRPGRVDVKEYFGNATQEMMENMFIRFYGDNCSADDAVEFARQAASLEVEISPATLQGHFLLYKKDPRLAISHIRDNANTFWWLYSVQPSNNRPLFLWLQGGPGSSSSGYGNLEELGPKDLDGKDRASTWLQVADLVFVDNPVGAGFSYVDDSSAYTKNVTQIGQDLLAWARAFFTVHPEYRTRPFYIFCESYGGKMSAEFARVIVQNNNILRINFKGVALGDSWISPMDYVNSWGQYLYANSYLDDIQLKQVNAQAAHCQKLVDNQQWSQATNCWGDMEDLIGTVTGGVSWYNILKYGDQDDWSKKRRKREIDLDKDNHVLPETIQRLYNRHVKPMYDVDLNDYMDTVVRQKLGIIPPKVKFGGQSNQVFSMQYGDFMVPNYDTVDWLLKNQTNVIVYNGNLDLICDTIGTEMWVNRLTWTGMQGWNTSTRTRFGTKSFPLAGYVKRYGNFQFWWILRAGHMVAHDTEESSIYMLSQILKTT</sequence>
<evidence type="ECO:0000256" key="16">
    <source>
        <dbReference type="ARBA" id="ARBA00023128"/>
    </source>
</evidence>
<dbReference type="Pfam" id="PF25426">
    <property type="entry name" value="AAA_lid_BCS1"/>
    <property type="match status" value="1"/>
</dbReference>
<dbReference type="Proteomes" id="UP000887575">
    <property type="component" value="Unassembled WGS sequence"/>
</dbReference>
<dbReference type="GO" id="GO:0004185">
    <property type="term" value="F:serine-type carboxypeptidase activity"/>
    <property type="evidence" value="ECO:0007669"/>
    <property type="project" value="InterPro"/>
</dbReference>
<dbReference type="GO" id="GO:0006508">
    <property type="term" value="P:proteolysis"/>
    <property type="evidence" value="ECO:0007669"/>
    <property type="project" value="UniProtKB-KW"/>
</dbReference>
<evidence type="ECO:0000256" key="3">
    <source>
        <dbReference type="ARBA" id="ARBA00007448"/>
    </source>
</evidence>
<dbReference type="InterPro" id="IPR029058">
    <property type="entry name" value="AB_hydrolase_fold"/>
</dbReference>
<dbReference type="PRINTS" id="PR00724">
    <property type="entry name" value="CRBOXYPTASEC"/>
</dbReference>
<evidence type="ECO:0000256" key="12">
    <source>
        <dbReference type="ARBA" id="ARBA00022792"/>
    </source>
</evidence>
<keyword evidence="14 24" id="KW-0067">ATP-binding</keyword>
<keyword evidence="10" id="KW-0732">Signal</keyword>
<dbReference type="Gene3D" id="3.40.50.1820">
    <property type="entry name" value="alpha/beta hydrolase"/>
    <property type="match status" value="1"/>
</dbReference>
<evidence type="ECO:0000256" key="15">
    <source>
        <dbReference type="ARBA" id="ARBA00022989"/>
    </source>
</evidence>
<comment type="function">
    <text evidence="21">May be involved in vascular wall and kidney homeostasis.</text>
</comment>
<dbReference type="PANTHER" id="PTHR23070">
    <property type="entry name" value="BCS1 AAA-TYPE ATPASE"/>
    <property type="match status" value="1"/>
</dbReference>
<keyword evidence="11 24" id="KW-0547">Nucleotide-binding</keyword>
<reference evidence="27" key="1">
    <citation type="submission" date="2024-02" db="UniProtKB">
        <authorList>
            <consortium name="WormBaseParasite"/>
        </authorList>
    </citation>
    <scope>IDENTIFICATION</scope>
</reference>
<evidence type="ECO:0000256" key="19">
    <source>
        <dbReference type="ARBA" id="ARBA00032816"/>
    </source>
</evidence>
<evidence type="ECO:0000256" key="5">
    <source>
        <dbReference type="ARBA" id="ARBA00016942"/>
    </source>
</evidence>
<evidence type="ECO:0000256" key="8">
    <source>
        <dbReference type="ARBA" id="ARBA00022670"/>
    </source>
</evidence>
<keyword evidence="17" id="KW-0472">Membrane</keyword>
<keyword evidence="8" id="KW-0645">Protease</keyword>
<keyword evidence="26" id="KW-1185">Reference proteome</keyword>
<dbReference type="GO" id="GO:0005524">
    <property type="term" value="F:ATP binding"/>
    <property type="evidence" value="ECO:0007669"/>
    <property type="project" value="UniProtKB-KW"/>
</dbReference>
<dbReference type="AlphaFoldDB" id="A0AAF3FV50"/>
<dbReference type="SUPFAM" id="SSF52540">
    <property type="entry name" value="P-loop containing nucleoside triphosphate hydrolases"/>
    <property type="match status" value="1"/>
</dbReference>
<evidence type="ECO:0000256" key="7">
    <source>
        <dbReference type="ARBA" id="ARBA00022645"/>
    </source>
</evidence>
<keyword evidence="18" id="KW-0325">Glycoprotein</keyword>
<comment type="catalytic activity">
    <reaction evidence="20">
        <text>ATP + H2O = ADP + phosphate + H(+)</text>
        <dbReference type="Rhea" id="RHEA:13065"/>
        <dbReference type="ChEBI" id="CHEBI:15377"/>
        <dbReference type="ChEBI" id="CHEBI:15378"/>
        <dbReference type="ChEBI" id="CHEBI:30616"/>
        <dbReference type="ChEBI" id="CHEBI:43474"/>
        <dbReference type="ChEBI" id="CHEBI:456216"/>
    </reaction>
    <physiologicalReaction direction="left-to-right" evidence="20">
        <dbReference type="Rhea" id="RHEA:13066"/>
    </physiologicalReaction>
</comment>
<keyword evidence="9" id="KW-0812">Transmembrane</keyword>
<dbReference type="Gene3D" id="3.40.50.300">
    <property type="entry name" value="P-loop containing nucleotide triphosphate hydrolases"/>
    <property type="match status" value="1"/>
</dbReference>
<evidence type="ECO:0000259" key="25">
    <source>
        <dbReference type="SMART" id="SM00382"/>
    </source>
</evidence>
<dbReference type="GO" id="GO:0005743">
    <property type="term" value="C:mitochondrial inner membrane"/>
    <property type="evidence" value="ECO:0007669"/>
    <property type="project" value="UniProtKB-SubCell"/>
</dbReference>
<evidence type="ECO:0000256" key="2">
    <source>
        <dbReference type="ARBA" id="ARBA00004613"/>
    </source>
</evidence>
<dbReference type="SUPFAM" id="SSF53474">
    <property type="entry name" value="alpha/beta-Hydrolases"/>
    <property type="match status" value="1"/>
</dbReference>